<protein>
    <submittedName>
        <fullName evidence="1">Uncharacterized protein</fullName>
    </submittedName>
</protein>
<sequence>MVPLTLIYLQTQDDTRKQPRVHTYQLTY</sequence>
<accession>A0A0E9SD11</accession>
<proteinExistence type="predicted"/>
<dbReference type="EMBL" id="GBXM01069338">
    <property type="protein sequence ID" value="JAH39239.1"/>
    <property type="molecule type" value="Transcribed_RNA"/>
</dbReference>
<dbReference type="AlphaFoldDB" id="A0A0E9SD11"/>
<name>A0A0E9SD11_ANGAN</name>
<reference evidence="1" key="1">
    <citation type="submission" date="2014-11" db="EMBL/GenBank/DDBJ databases">
        <authorList>
            <person name="Amaro Gonzalez C."/>
        </authorList>
    </citation>
    <scope>NUCLEOTIDE SEQUENCE</scope>
</reference>
<reference evidence="1" key="2">
    <citation type="journal article" date="2015" name="Fish Shellfish Immunol.">
        <title>Early steps in the European eel (Anguilla anguilla)-Vibrio vulnificus interaction in the gills: Role of the RtxA13 toxin.</title>
        <authorList>
            <person name="Callol A."/>
            <person name="Pajuelo D."/>
            <person name="Ebbesson L."/>
            <person name="Teles M."/>
            <person name="MacKenzie S."/>
            <person name="Amaro C."/>
        </authorList>
    </citation>
    <scope>NUCLEOTIDE SEQUENCE</scope>
</reference>
<organism evidence="1">
    <name type="scientific">Anguilla anguilla</name>
    <name type="common">European freshwater eel</name>
    <name type="synonym">Muraena anguilla</name>
    <dbReference type="NCBI Taxonomy" id="7936"/>
    <lineage>
        <taxon>Eukaryota</taxon>
        <taxon>Metazoa</taxon>
        <taxon>Chordata</taxon>
        <taxon>Craniata</taxon>
        <taxon>Vertebrata</taxon>
        <taxon>Euteleostomi</taxon>
        <taxon>Actinopterygii</taxon>
        <taxon>Neopterygii</taxon>
        <taxon>Teleostei</taxon>
        <taxon>Anguilliformes</taxon>
        <taxon>Anguillidae</taxon>
        <taxon>Anguilla</taxon>
    </lineage>
</organism>
<evidence type="ECO:0000313" key="1">
    <source>
        <dbReference type="EMBL" id="JAH39239.1"/>
    </source>
</evidence>